<dbReference type="PRINTS" id="PR01736">
    <property type="entry name" value="PHPHTRNFRASE"/>
</dbReference>
<feature type="active site" description="Proton donor" evidence="18">
    <location>
        <position position="501"/>
    </location>
</feature>
<dbReference type="PANTHER" id="PTHR46244">
    <property type="entry name" value="PHOSPHOENOLPYRUVATE-PROTEIN PHOSPHOTRANSFERASE"/>
    <property type="match status" value="1"/>
</dbReference>
<dbReference type="Gene3D" id="3.20.20.60">
    <property type="entry name" value="Phosphoenolpyruvate-binding domains"/>
    <property type="match status" value="1"/>
</dbReference>
<dbReference type="Gene3D" id="3.50.30.10">
    <property type="entry name" value="Phosphohistidine domain"/>
    <property type="match status" value="1"/>
</dbReference>
<keyword evidence="12 17" id="KW-0598">Phosphotransferase system</keyword>
<keyword evidence="26" id="KW-1185">Reference proteome</keyword>
<dbReference type="EC" id="2.7.3.9" evidence="6 17"/>
<evidence type="ECO:0000259" key="23">
    <source>
        <dbReference type="Pfam" id="PF02896"/>
    </source>
</evidence>
<feature type="domain" description="Phosphotransferase system enzyme I N-terminal" evidence="24">
    <location>
        <begin position="2"/>
        <end position="127"/>
    </location>
</feature>
<dbReference type="InterPro" id="IPR024692">
    <property type="entry name" value="PTS_EI"/>
</dbReference>
<comment type="cofactor">
    <cofactor evidence="2 17 20">
        <name>Mg(2+)</name>
        <dbReference type="ChEBI" id="CHEBI:18420"/>
    </cofactor>
</comment>
<evidence type="ECO:0000256" key="8">
    <source>
        <dbReference type="ARBA" id="ARBA00022448"/>
    </source>
</evidence>
<dbReference type="InterPro" id="IPR036637">
    <property type="entry name" value="Phosphohistidine_dom_sf"/>
</dbReference>
<dbReference type="InterPro" id="IPR000121">
    <property type="entry name" value="PEP_util_C"/>
</dbReference>
<evidence type="ECO:0000256" key="14">
    <source>
        <dbReference type="ARBA" id="ARBA00022777"/>
    </source>
</evidence>
<dbReference type="Pfam" id="PF00391">
    <property type="entry name" value="PEP-utilizers"/>
    <property type="match status" value="1"/>
</dbReference>
<keyword evidence="11 17" id="KW-0808">Transferase</keyword>
<dbReference type="OrthoDB" id="9765468at2"/>
<comment type="caution">
    <text evidence="25">The sequence shown here is derived from an EMBL/GenBank/DDBJ whole genome shotgun (WGS) entry which is preliminary data.</text>
</comment>
<keyword evidence="15 17" id="KW-0460">Magnesium</keyword>
<feature type="domain" description="PEP-utilising enzyme C-terminal" evidence="23">
    <location>
        <begin position="255"/>
        <end position="539"/>
    </location>
</feature>
<evidence type="ECO:0000256" key="3">
    <source>
        <dbReference type="ARBA" id="ARBA00002728"/>
    </source>
</evidence>
<sequence>MKGKKVYGGVAIGTAFVVNEQNIEKMIQKKVMKKDDIEKEVNKFKEAHKKTIEDIERIKERAVSTVGTSEAQIFEAHLDMANDPMFIDSVINKINSNLNNAEYAVLEARNEIVNTFMNIQDEYLKARAKDIIDVTDTLLRNLIGIETQNLADISKDTIIVAKDLKPSQTIQLNNYVKGIILEEGSVTSHAAIVAKAKGIPTLVGVESALDLIKDNSIVIMDCDNTEIIVNPSEEQINYYSKLENEQNKEKIRLSTYKNKKCLTKDGREIKIFGNVGSREEALLVKENGGFGIGLLRTELIYMNSDHFPTEEEQFKYYSEIVKIIPNEVIIRTLDIGGDKMLPYYKFPEEMNPFLGLRAIRFCLQNKEIFKTQLRAILRSSAFGKVKIMLPMVSNLEEILESKKLIEECKSELKQEAIDFDENIEVGIMIEIPAAAISSDILAKEVDFFSIGTNDLIQYSCAVDRMNKNVSYLYEPYHPSILRLIKMTVESAKKNHIEVGVCGETAGDPDYAMILTGMGIDELSMSAAMIPIVKDRIAQYSMEELSKIKDTLMQQKDAKSAYQALIGGKNVN</sequence>
<evidence type="ECO:0000256" key="15">
    <source>
        <dbReference type="ARBA" id="ARBA00022842"/>
    </source>
</evidence>
<dbReference type="Proteomes" id="UP000298381">
    <property type="component" value="Unassembled WGS sequence"/>
</dbReference>
<keyword evidence="9 17" id="KW-0963">Cytoplasm</keyword>
<accession>A0A4Z0D5F3</accession>
<keyword evidence="14 17" id="KW-0418">Kinase</keyword>
<dbReference type="InterPro" id="IPR040442">
    <property type="entry name" value="Pyrv_kinase-like_dom_sf"/>
</dbReference>
<proteinExistence type="inferred from homology"/>
<feature type="binding site" evidence="20">
    <location>
        <position position="454"/>
    </location>
    <ligand>
        <name>Mg(2+)</name>
        <dbReference type="ChEBI" id="CHEBI:18420"/>
    </ligand>
</feature>
<keyword evidence="13 17" id="KW-0479">Metal-binding</keyword>
<dbReference type="GO" id="GO:0016301">
    <property type="term" value="F:kinase activity"/>
    <property type="evidence" value="ECO:0007669"/>
    <property type="project" value="UniProtKB-KW"/>
</dbReference>
<dbReference type="EMBL" id="SRIB01000009">
    <property type="protein sequence ID" value="TFZ39783.1"/>
    <property type="molecule type" value="Genomic_DNA"/>
</dbReference>
<evidence type="ECO:0000256" key="5">
    <source>
        <dbReference type="ARBA" id="ARBA00007837"/>
    </source>
</evidence>
<evidence type="ECO:0000256" key="1">
    <source>
        <dbReference type="ARBA" id="ARBA00000683"/>
    </source>
</evidence>
<evidence type="ECO:0000256" key="7">
    <source>
        <dbReference type="ARBA" id="ARBA00016544"/>
    </source>
</evidence>
<dbReference type="GO" id="GO:0005737">
    <property type="term" value="C:cytoplasm"/>
    <property type="evidence" value="ECO:0007669"/>
    <property type="project" value="UniProtKB-SubCell"/>
</dbReference>
<dbReference type="GO" id="GO:0009401">
    <property type="term" value="P:phosphoenolpyruvate-dependent sugar phosphotransferase system"/>
    <property type="evidence" value="ECO:0007669"/>
    <property type="project" value="UniProtKB-KW"/>
</dbReference>
<evidence type="ECO:0000313" key="26">
    <source>
        <dbReference type="Proteomes" id="UP000298381"/>
    </source>
</evidence>
<keyword evidence="25" id="KW-0670">Pyruvate</keyword>
<comment type="catalytic activity">
    <reaction evidence="1 17">
        <text>L-histidyl-[protein] + phosphoenolpyruvate = N(pros)-phospho-L-histidyl-[protein] + pyruvate</text>
        <dbReference type="Rhea" id="RHEA:23880"/>
        <dbReference type="Rhea" id="RHEA-COMP:9745"/>
        <dbReference type="Rhea" id="RHEA-COMP:9746"/>
        <dbReference type="ChEBI" id="CHEBI:15361"/>
        <dbReference type="ChEBI" id="CHEBI:29979"/>
        <dbReference type="ChEBI" id="CHEBI:58702"/>
        <dbReference type="ChEBI" id="CHEBI:64837"/>
        <dbReference type="EC" id="2.7.3.9"/>
    </reaction>
</comment>
<evidence type="ECO:0000256" key="20">
    <source>
        <dbReference type="PIRSR" id="PIRSR000732-3"/>
    </source>
</evidence>
<evidence type="ECO:0000256" key="13">
    <source>
        <dbReference type="ARBA" id="ARBA00022723"/>
    </source>
</evidence>
<evidence type="ECO:0000256" key="6">
    <source>
        <dbReference type="ARBA" id="ARBA00012232"/>
    </source>
</evidence>
<dbReference type="Pfam" id="PF05524">
    <property type="entry name" value="PEP-utilisers_N"/>
    <property type="match status" value="1"/>
</dbReference>
<name>A0A4Z0D5F3_9FIRM</name>
<dbReference type="Gene3D" id="1.10.274.10">
    <property type="entry name" value="PtsI, HPr-binding domain"/>
    <property type="match status" value="1"/>
</dbReference>
<feature type="coiled-coil region" evidence="21">
    <location>
        <begin position="27"/>
        <end position="61"/>
    </location>
</feature>
<dbReference type="GO" id="GO:0008965">
    <property type="term" value="F:phosphoenolpyruvate-protein phosphotransferase activity"/>
    <property type="evidence" value="ECO:0007669"/>
    <property type="project" value="UniProtKB-EC"/>
</dbReference>
<evidence type="ECO:0000256" key="11">
    <source>
        <dbReference type="ARBA" id="ARBA00022679"/>
    </source>
</evidence>
<dbReference type="InterPro" id="IPR006318">
    <property type="entry name" value="PTS_EI-like"/>
</dbReference>
<feature type="domain" description="PEP-utilising enzyme mobile" evidence="22">
    <location>
        <begin position="154"/>
        <end position="224"/>
    </location>
</feature>
<gene>
    <name evidence="25" type="primary">ptsP</name>
    <name evidence="25" type="ORF">E4100_07045</name>
</gene>
<keyword evidence="21" id="KW-0175">Coiled coil</keyword>
<evidence type="ECO:0000256" key="9">
    <source>
        <dbReference type="ARBA" id="ARBA00022490"/>
    </source>
</evidence>
<feature type="binding site" evidence="19">
    <location>
        <begin position="453"/>
        <end position="454"/>
    </location>
    <ligand>
        <name>phosphoenolpyruvate</name>
        <dbReference type="ChEBI" id="CHEBI:58702"/>
    </ligand>
</feature>
<dbReference type="PANTHER" id="PTHR46244:SF3">
    <property type="entry name" value="PHOSPHOENOLPYRUVATE-PROTEIN PHOSPHOTRANSFERASE"/>
    <property type="match status" value="1"/>
</dbReference>
<evidence type="ECO:0000256" key="16">
    <source>
        <dbReference type="ARBA" id="ARBA00033235"/>
    </source>
</evidence>
<comment type="subcellular location">
    <subcellularLocation>
        <location evidence="4 17">Cytoplasm</location>
    </subcellularLocation>
</comment>
<organism evidence="25 26">
    <name type="scientific">Soehngenia longivitae</name>
    <dbReference type="NCBI Taxonomy" id="2562294"/>
    <lineage>
        <taxon>Bacteria</taxon>
        <taxon>Bacillati</taxon>
        <taxon>Bacillota</taxon>
        <taxon>Tissierellia</taxon>
        <taxon>Tissierellales</taxon>
        <taxon>Tissierellaceae</taxon>
        <taxon>Soehngenia</taxon>
    </lineage>
</organism>
<dbReference type="SUPFAM" id="SSF47831">
    <property type="entry name" value="Enzyme I of the PEP:sugar phosphotransferase system HPr-binding (sub)domain"/>
    <property type="match status" value="1"/>
</dbReference>
<evidence type="ECO:0000259" key="24">
    <source>
        <dbReference type="Pfam" id="PF05524"/>
    </source>
</evidence>
<dbReference type="InterPro" id="IPR050499">
    <property type="entry name" value="PEP-utilizing_PTS_enzyme"/>
</dbReference>
<reference evidence="25 26" key="1">
    <citation type="submission" date="2019-03" db="EMBL/GenBank/DDBJ databases">
        <title>Draft genome sequence data and analysis of a Fermenting Bacterium, Soehngenia longevitae strain 1933PT, isolated from petroleum reservoir in Azerbaijan.</title>
        <authorList>
            <person name="Grouzdev D.S."/>
            <person name="Bidzhieva S.K."/>
            <person name="Sokolova D.S."/>
            <person name="Tourova T.P."/>
            <person name="Poltaraus A.B."/>
            <person name="Nazina T.N."/>
        </authorList>
    </citation>
    <scope>NUCLEOTIDE SEQUENCE [LARGE SCALE GENOMIC DNA]</scope>
    <source>
        <strain evidence="25 26">1933P</strain>
    </source>
</reference>
<evidence type="ECO:0000256" key="17">
    <source>
        <dbReference type="PIRNR" id="PIRNR000732"/>
    </source>
</evidence>
<feature type="binding site" evidence="19">
    <location>
        <position position="464"/>
    </location>
    <ligand>
        <name>phosphoenolpyruvate</name>
        <dbReference type="ChEBI" id="CHEBI:58702"/>
    </ligand>
</feature>
<feature type="binding site" evidence="19">
    <location>
        <position position="331"/>
    </location>
    <ligand>
        <name>phosphoenolpyruvate</name>
        <dbReference type="ChEBI" id="CHEBI:58702"/>
    </ligand>
</feature>
<dbReference type="Pfam" id="PF02896">
    <property type="entry name" value="PEP-utilizers_C"/>
    <property type="match status" value="1"/>
</dbReference>
<comment type="similarity">
    <text evidence="5 17">Belongs to the PEP-utilizing enzyme family.</text>
</comment>
<feature type="binding site" evidence="19">
    <location>
        <position position="296"/>
    </location>
    <ligand>
        <name>phosphoenolpyruvate</name>
        <dbReference type="ChEBI" id="CHEBI:58702"/>
    </ligand>
</feature>
<evidence type="ECO:0000256" key="4">
    <source>
        <dbReference type="ARBA" id="ARBA00004496"/>
    </source>
</evidence>
<dbReference type="SUPFAM" id="SSF51621">
    <property type="entry name" value="Phosphoenolpyruvate/pyruvate domain"/>
    <property type="match status" value="1"/>
</dbReference>
<evidence type="ECO:0000256" key="18">
    <source>
        <dbReference type="PIRSR" id="PIRSR000732-1"/>
    </source>
</evidence>
<comment type="function">
    <text evidence="3 17">General (non sugar-specific) component of the phosphoenolpyruvate-dependent sugar phosphotransferase system (sugar PTS). This major carbohydrate active-transport system catalyzes the phosphorylation of incoming sugar substrates concomitantly with their translocation across the cell membrane. Enzyme I transfers the phosphoryl group from phosphoenolpyruvate (PEP) to the phosphoryl carrier protein (HPr).</text>
</comment>
<evidence type="ECO:0000313" key="25">
    <source>
        <dbReference type="EMBL" id="TFZ39783.1"/>
    </source>
</evidence>
<keyword evidence="8 17" id="KW-0813">Transport</keyword>
<feature type="binding site" evidence="20">
    <location>
        <position position="430"/>
    </location>
    <ligand>
        <name>Mg(2+)</name>
        <dbReference type="ChEBI" id="CHEBI:18420"/>
    </ligand>
</feature>
<evidence type="ECO:0000256" key="21">
    <source>
        <dbReference type="SAM" id="Coils"/>
    </source>
</evidence>
<dbReference type="PIRSF" id="PIRSF000732">
    <property type="entry name" value="PTS_enzyme_I"/>
    <property type="match status" value="1"/>
</dbReference>
<keyword evidence="10 17" id="KW-0762">Sugar transport</keyword>
<dbReference type="SUPFAM" id="SSF52009">
    <property type="entry name" value="Phosphohistidine domain"/>
    <property type="match status" value="1"/>
</dbReference>
<dbReference type="AlphaFoldDB" id="A0A4Z0D5F3"/>
<evidence type="ECO:0000259" key="22">
    <source>
        <dbReference type="Pfam" id="PF00391"/>
    </source>
</evidence>
<dbReference type="RefSeq" id="WP_135271335.1">
    <property type="nucleotide sequence ID" value="NZ_SRIB01000009.1"/>
</dbReference>
<evidence type="ECO:0000256" key="10">
    <source>
        <dbReference type="ARBA" id="ARBA00022597"/>
    </source>
</evidence>
<feature type="active site" description="Tele-phosphohistidine intermediate" evidence="18">
    <location>
        <position position="189"/>
    </location>
</feature>
<protein>
    <recommendedName>
        <fullName evidence="7 17">Phosphoenolpyruvate-protein phosphotransferase</fullName>
        <ecNumber evidence="6 17">2.7.3.9</ecNumber>
    </recommendedName>
    <alternativeName>
        <fullName evidence="16 17">Phosphotransferase system, enzyme I</fullName>
    </alternativeName>
</protein>
<dbReference type="GO" id="GO:0046872">
    <property type="term" value="F:metal ion binding"/>
    <property type="evidence" value="ECO:0007669"/>
    <property type="project" value="UniProtKB-KW"/>
</dbReference>
<dbReference type="NCBIfam" id="TIGR01417">
    <property type="entry name" value="PTS_I_fam"/>
    <property type="match status" value="1"/>
</dbReference>
<evidence type="ECO:0000256" key="19">
    <source>
        <dbReference type="PIRSR" id="PIRSR000732-2"/>
    </source>
</evidence>
<evidence type="ECO:0000256" key="12">
    <source>
        <dbReference type="ARBA" id="ARBA00022683"/>
    </source>
</evidence>
<dbReference type="InterPro" id="IPR036618">
    <property type="entry name" value="PtsI_HPr-bd_sf"/>
</dbReference>
<dbReference type="InterPro" id="IPR008279">
    <property type="entry name" value="PEP-util_enz_mobile_dom"/>
</dbReference>
<dbReference type="InterPro" id="IPR008731">
    <property type="entry name" value="PTS_EIN"/>
</dbReference>
<evidence type="ECO:0000256" key="2">
    <source>
        <dbReference type="ARBA" id="ARBA00001946"/>
    </source>
</evidence>
<dbReference type="InterPro" id="IPR015813">
    <property type="entry name" value="Pyrv/PenolPyrv_kinase-like_dom"/>
</dbReference>